<keyword evidence="4" id="KW-1185">Reference proteome</keyword>
<accession>A0A7W4UQS2</accession>
<dbReference type="InterPro" id="IPR033469">
    <property type="entry name" value="CYTH-like_dom_sf"/>
</dbReference>
<feature type="domain" description="CHAD" evidence="2">
    <location>
        <begin position="236"/>
        <end position="528"/>
    </location>
</feature>
<dbReference type="Gene3D" id="2.40.320.10">
    <property type="entry name" value="Hypothetical Protein Pfu-838710-001"/>
    <property type="match status" value="1"/>
</dbReference>
<evidence type="ECO:0000259" key="2">
    <source>
        <dbReference type="PROSITE" id="PS51708"/>
    </source>
</evidence>
<evidence type="ECO:0000256" key="1">
    <source>
        <dbReference type="SAM" id="MobiDB-lite"/>
    </source>
</evidence>
<dbReference type="PROSITE" id="PS51708">
    <property type="entry name" value="CHAD"/>
    <property type="match status" value="1"/>
</dbReference>
<dbReference type="Pfam" id="PF01928">
    <property type="entry name" value="CYTH"/>
    <property type="match status" value="1"/>
</dbReference>
<evidence type="ECO:0000313" key="4">
    <source>
        <dbReference type="Proteomes" id="UP000545286"/>
    </source>
</evidence>
<proteinExistence type="predicted"/>
<sequence length="528" mass="57863">MGIEGQSGQGSSTGQTEQTRTPTQQREVERKYDIPEGSAKPDLSKLGGGLSAGEPNTEKLVAEYVDSPDLVILGARCVLRRRTGGDDEGWHLKRPRSGDERIELHAPVGSPRRVPPELRAEFAEILGDRPVLPLVELTTMRTTTEVWGAADTEGAERPLVALICEDDVHAKVVRLGHQRELAWREYEVELVGDAPLRVFDEVESALFAAGLVASAHKSKMVRSLEGVEATPPATAGGPVGAAVVAALARRFGEFQASEALARTDEPDAVHQTRVAVRRLRSLLTVFADVFKKGATDELRDELRWVGRVLGEPRDAEVLSEVLAAEFEALGADETQLRVGEVQHLVLGWLGERHEAAFSEFLAAVDSARWDALHVKIVDFLADPPLAARAELRAAGAMRRAARDAMRRVAARTDRARKKPQKSERWHDVRKSVKSVRYAFEALEGLPDLKAGGERKAWKRVAKVFGGVQDGALLDDELTSLIARVQAEASDGVELPGETVEVLESARERIRDRHDAELVRARDLLDDLV</sequence>
<dbReference type="Gene3D" id="1.40.20.10">
    <property type="entry name" value="CHAD domain"/>
    <property type="match status" value="1"/>
</dbReference>
<dbReference type="PANTHER" id="PTHR39339">
    <property type="entry name" value="SLR1444 PROTEIN"/>
    <property type="match status" value="1"/>
</dbReference>
<reference evidence="3 4" key="1">
    <citation type="submission" date="2020-08" db="EMBL/GenBank/DDBJ databases">
        <title>Sequencing the genomes of 1000 actinobacteria strains.</title>
        <authorList>
            <person name="Klenk H.-P."/>
        </authorList>
    </citation>
    <scope>NUCLEOTIDE SEQUENCE [LARGE SCALE GENOMIC DNA]</scope>
    <source>
        <strain evidence="3 4">DSM 20419</strain>
    </source>
</reference>
<comment type="caution">
    <text evidence="3">The sequence shown here is derived from an EMBL/GenBank/DDBJ whole genome shotgun (WGS) entry which is preliminary data.</text>
</comment>
<dbReference type="InterPro" id="IPR007899">
    <property type="entry name" value="CHAD_dom"/>
</dbReference>
<name>A0A7W4UQS2_9MICO</name>
<dbReference type="SUPFAM" id="SSF55154">
    <property type="entry name" value="CYTH-like phosphatases"/>
    <property type="match status" value="1"/>
</dbReference>
<dbReference type="SMART" id="SM00880">
    <property type="entry name" value="CHAD"/>
    <property type="match status" value="1"/>
</dbReference>
<dbReference type="Pfam" id="PF05235">
    <property type="entry name" value="CHAD"/>
    <property type="match status" value="1"/>
</dbReference>
<dbReference type="Proteomes" id="UP000545286">
    <property type="component" value="Unassembled WGS sequence"/>
</dbReference>
<dbReference type="InterPro" id="IPR023577">
    <property type="entry name" value="CYTH_domain"/>
</dbReference>
<feature type="compositionally biased region" description="Low complexity" evidence="1">
    <location>
        <begin position="9"/>
        <end position="25"/>
    </location>
</feature>
<evidence type="ECO:0000313" key="3">
    <source>
        <dbReference type="EMBL" id="MBB2958302.1"/>
    </source>
</evidence>
<feature type="region of interest" description="Disordered" evidence="1">
    <location>
        <begin position="1"/>
        <end position="51"/>
    </location>
</feature>
<dbReference type="InterPro" id="IPR038186">
    <property type="entry name" value="CHAD_dom_sf"/>
</dbReference>
<organism evidence="3 4">
    <name type="scientific">Pseudoclavibacter helvolus</name>
    <dbReference type="NCBI Taxonomy" id="255205"/>
    <lineage>
        <taxon>Bacteria</taxon>
        <taxon>Bacillati</taxon>
        <taxon>Actinomycetota</taxon>
        <taxon>Actinomycetes</taxon>
        <taxon>Micrococcales</taxon>
        <taxon>Microbacteriaceae</taxon>
        <taxon>Pseudoclavibacter</taxon>
    </lineage>
</organism>
<dbReference type="EMBL" id="JACHWJ010000003">
    <property type="protein sequence ID" value="MBB2958302.1"/>
    <property type="molecule type" value="Genomic_DNA"/>
</dbReference>
<dbReference type="AlphaFoldDB" id="A0A7W4UQS2"/>
<protein>
    <submittedName>
        <fullName evidence="3">CHAD domain-containing protein</fullName>
    </submittedName>
</protein>
<dbReference type="CDD" id="cd07374">
    <property type="entry name" value="CYTH-like_Pase"/>
    <property type="match status" value="1"/>
</dbReference>
<gene>
    <name evidence="3" type="ORF">FHX72_002447</name>
</gene>
<dbReference type="PANTHER" id="PTHR39339:SF1">
    <property type="entry name" value="CHAD DOMAIN-CONTAINING PROTEIN"/>
    <property type="match status" value="1"/>
</dbReference>
<dbReference type="RefSeq" id="WP_183625281.1">
    <property type="nucleotide sequence ID" value="NZ_JACHWJ010000003.1"/>
</dbReference>